<name>B1ZWH9_OPITP</name>
<dbReference type="KEGG" id="ote:Oter_0011"/>
<dbReference type="InterPro" id="IPR007621">
    <property type="entry name" value="TPM_dom"/>
</dbReference>
<dbReference type="Gene3D" id="3.10.310.50">
    <property type="match status" value="1"/>
</dbReference>
<protein>
    <recommendedName>
        <fullName evidence="2">TPM domain-containing protein</fullName>
    </recommendedName>
</protein>
<dbReference type="RefSeq" id="WP_012372841.1">
    <property type="nucleotide sequence ID" value="NC_010571.1"/>
</dbReference>
<dbReference type="AlphaFoldDB" id="B1ZWH9"/>
<dbReference type="STRING" id="452637.Oter_0011"/>
<keyword evidence="1" id="KW-0812">Transmembrane</keyword>
<reference evidence="3 4" key="1">
    <citation type="journal article" date="2011" name="J. Bacteriol.">
        <title>Genome sequence of the verrucomicrobium Opitutus terrae PB90-1, an abundant inhabitant of rice paddy soil ecosystems.</title>
        <authorList>
            <person name="van Passel M.W."/>
            <person name="Kant R."/>
            <person name="Palva A."/>
            <person name="Copeland A."/>
            <person name="Lucas S."/>
            <person name="Lapidus A."/>
            <person name="Glavina del Rio T."/>
            <person name="Pitluck S."/>
            <person name="Goltsman E."/>
            <person name="Clum A."/>
            <person name="Sun H."/>
            <person name="Schmutz J."/>
            <person name="Larimer F.W."/>
            <person name="Land M.L."/>
            <person name="Hauser L."/>
            <person name="Kyrpides N."/>
            <person name="Mikhailova N."/>
            <person name="Richardson P.P."/>
            <person name="Janssen P.H."/>
            <person name="de Vos W.M."/>
            <person name="Smidt H."/>
        </authorList>
    </citation>
    <scope>NUCLEOTIDE SEQUENCE [LARGE SCALE GENOMIC DNA]</scope>
    <source>
        <strain evidence="4">DSM 11246 / JCM 15787 / PB90-1</strain>
    </source>
</reference>
<evidence type="ECO:0000313" key="4">
    <source>
        <dbReference type="Proteomes" id="UP000007013"/>
    </source>
</evidence>
<organism evidence="3 4">
    <name type="scientific">Opitutus terrae (strain DSM 11246 / JCM 15787 / PB90-1)</name>
    <dbReference type="NCBI Taxonomy" id="452637"/>
    <lineage>
        <taxon>Bacteria</taxon>
        <taxon>Pseudomonadati</taxon>
        <taxon>Verrucomicrobiota</taxon>
        <taxon>Opitutia</taxon>
        <taxon>Opitutales</taxon>
        <taxon>Opitutaceae</taxon>
        <taxon>Opitutus</taxon>
    </lineage>
</organism>
<dbReference type="HOGENOM" id="CLU_035211_2_3_0"/>
<dbReference type="Pfam" id="PF04536">
    <property type="entry name" value="TPM_phosphatase"/>
    <property type="match status" value="1"/>
</dbReference>
<dbReference type="EMBL" id="CP001032">
    <property type="protein sequence ID" value="ACB73303.1"/>
    <property type="molecule type" value="Genomic_DNA"/>
</dbReference>
<keyword evidence="4" id="KW-1185">Reference proteome</keyword>
<accession>B1ZWH9</accession>
<dbReference type="PANTHER" id="PTHR30373:SF2">
    <property type="entry name" value="UPF0603 PROTEIN YGCG"/>
    <property type="match status" value="1"/>
</dbReference>
<keyword evidence="1" id="KW-0472">Membrane</keyword>
<keyword evidence="1" id="KW-1133">Transmembrane helix</keyword>
<dbReference type="PANTHER" id="PTHR30373">
    <property type="entry name" value="UPF0603 PROTEIN YGCG"/>
    <property type="match status" value="1"/>
</dbReference>
<feature type="domain" description="TPM" evidence="2">
    <location>
        <begin position="41"/>
        <end position="164"/>
    </location>
</feature>
<gene>
    <name evidence="3" type="ordered locus">Oter_0011</name>
</gene>
<evidence type="ECO:0000256" key="1">
    <source>
        <dbReference type="SAM" id="Phobius"/>
    </source>
</evidence>
<dbReference type="Proteomes" id="UP000007013">
    <property type="component" value="Chromosome"/>
</dbReference>
<evidence type="ECO:0000313" key="3">
    <source>
        <dbReference type="EMBL" id="ACB73303.1"/>
    </source>
</evidence>
<sequence length="266" mass="28338">MFIGVHPWLFGRVRWLLPLLALAIGVRAAETIPPAPQNHFNDYAGVVAPAAAQQLNAELTQFERETSNQILVAVYPKMQSDSSIEDYTVRVAQAWRAGQAQRDNGAVLFVFTQDRALYIQVGYGLEGALPDALCKRIIEDEITPQFRAGDYTAGLAAGARAMIAAAKGEYAGTGRTVRESGENRRRSPGAGRWMILFVLVMLVFSFRAARRGTIYGRRGRRSIWLGRPGGFGGGWGGGGGGRWGGGGGTFSGGGGSFGGGGAGGRW</sequence>
<feature type="transmembrane region" description="Helical" evidence="1">
    <location>
        <begin position="190"/>
        <end position="209"/>
    </location>
</feature>
<evidence type="ECO:0000259" key="2">
    <source>
        <dbReference type="Pfam" id="PF04536"/>
    </source>
</evidence>
<dbReference type="eggNOG" id="COG1512">
    <property type="taxonomic scope" value="Bacteria"/>
</dbReference>
<proteinExistence type="predicted"/>